<accession>A0ABV9QXX6</accession>
<gene>
    <name evidence="2" type="ORF">ACFO6Q_18050</name>
</gene>
<proteinExistence type="predicted"/>
<dbReference type="InterPro" id="IPR027417">
    <property type="entry name" value="P-loop_NTPase"/>
</dbReference>
<protein>
    <submittedName>
        <fullName evidence="2">AAA family ATPase</fullName>
    </submittedName>
</protein>
<dbReference type="Gene3D" id="3.40.50.300">
    <property type="entry name" value="P-loop containing nucleotide triphosphate hydrolases"/>
    <property type="match status" value="1"/>
</dbReference>
<keyword evidence="3" id="KW-1185">Reference proteome</keyword>
<evidence type="ECO:0000256" key="1">
    <source>
        <dbReference type="SAM" id="Coils"/>
    </source>
</evidence>
<name>A0ABV9QXX6_9GAMM</name>
<dbReference type="Proteomes" id="UP001595886">
    <property type="component" value="Unassembled WGS sequence"/>
</dbReference>
<evidence type="ECO:0000313" key="2">
    <source>
        <dbReference type="EMBL" id="MFC4822235.1"/>
    </source>
</evidence>
<evidence type="ECO:0000313" key="3">
    <source>
        <dbReference type="Proteomes" id="UP001595886"/>
    </source>
</evidence>
<keyword evidence="1" id="KW-0175">Coiled coil</keyword>
<dbReference type="EMBL" id="JBHSHD010000016">
    <property type="protein sequence ID" value="MFC4822235.1"/>
    <property type="molecule type" value="Genomic_DNA"/>
</dbReference>
<dbReference type="Pfam" id="PF13481">
    <property type="entry name" value="AAA_25"/>
    <property type="match status" value="1"/>
</dbReference>
<organism evidence="2 3">
    <name type="scientific">Dokdonella ginsengisoli</name>
    <dbReference type="NCBI Taxonomy" id="363846"/>
    <lineage>
        <taxon>Bacteria</taxon>
        <taxon>Pseudomonadati</taxon>
        <taxon>Pseudomonadota</taxon>
        <taxon>Gammaproteobacteria</taxon>
        <taxon>Lysobacterales</taxon>
        <taxon>Rhodanobacteraceae</taxon>
        <taxon>Dokdonella</taxon>
    </lineage>
</organism>
<dbReference type="SUPFAM" id="SSF52540">
    <property type="entry name" value="P-loop containing nucleoside triphosphate hydrolases"/>
    <property type="match status" value="1"/>
</dbReference>
<dbReference type="RefSeq" id="WP_380022516.1">
    <property type="nucleotide sequence ID" value="NZ_JBHSHD010000016.1"/>
</dbReference>
<reference evidence="3" key="1">
    <citation type="journal article" date="2019" name="Int. J. Syst. Evol. Microbiol.">
        <title>The Global Catalogue of Microorganisms (GCM) 10K type strain sequencing project: providing services to taxonomists for standard genome sequencing and annotation.</title>
        <authorList>
            <consortium name="The Broad Institute Genomics Platform"/>
            <consortium name="The Broad Institute Genome Sequencing Center for Infectious Disease"/>
            <person name="Wu L."/>
            <person name="Ma J."/>
        </authorList>
    </citation>
    <scope>NUCLEOTIDE SEQUENCE [LARGE SCALE GENOMIC DNA]</scope>
    <source>
        <strain evidence="3">CCUG 30340</strain>
    </source>
</reference>
<sequence>MRAAEKRFANLDEQAERELATVQRLTDRREFSFAGKQEEAQAVIEIIPATSIKCVPMDWVWRGYFARGKFHVIAGPPGVAKTTITMSFAATISSGGYWPCGARAKRGNVVIWSGEDDVADTLVPRLHAAGADLSRVFFIGDTKVGNEVRPFDPANDLPALELEVLRIGDVALIIVDPVVTAVGGDSHKNTEVRRGLQPLVNMADRLGAAVIGISHFSKGSSGRDPVERVTGSIAFGAVARVVMVAAKRSDEEEGPARLFARAKSNIGPDGGGFAYELEQVEVEPGISASVVRWGAALDGTARELLGDFEEIDGGPRNEAAEWLRTELSRGEVPVKKLKAEANGAGASWRTIETAKRDLGVIAERISSGNSGGGYWVWRLPTSNTANTKAASLTTESCGLAELPMVARVPEASKAATPQEFMACGVAVLPIEEVTL</sequence>
<comment type="caution">
    <text evidence="2">The sequence shown here is derived from an EMBL/GenBank/DDBJ whole genome shotgun (WGS) entry which is preliminary data.</text>
</comment>
<feature type="coiled-coil region" evidence="1">
    <location>
        <begin position="1"/>
        <end position="28"/>
    </location>
</feature>